<protein>
    <recommendedName>
        <fullName evidence="8">ABC transmembrane type-1 domain-containing protein</fullName>
    </recommendedName>
</protein>
<dbReference type="Gene3D" id="1.10.3720.10">
    <property type="entry name" value="MetI-like"/>
    <property type="match status" value="1"/>
</dbReference>
<dbReference type="AlphaFoldDB" id="A0A2P7S318"/>
<evidence type="ECO:0000256" key="5">
    <source>
        <dbReference type="ARBA" id="ARBA00022989"/>
    </source>
</evidence>
<feature type="domain" description="ABC transmembrane type-1" evidence="8">
    <location>
        <begin position="55"/>
        <end position="235"/>
    </location>
</feature>
<proteinExistence type="inferred from homology"/>
<dbReference type="PROSITE" id="PS50928">
    <property type="entry name" value="ABC_TM1"/>
    <property type="match status" value="1"/>
</dbReference>
<evidence type="ECO:0000256" key="2">
    <source>
        <dbReference type="ARBA" id="ARBA00022448"/>
    </source>
</evidence>
<evidence type="ECO:0000256" key="4">
    <source>
        <dbReference type="ARBA" id="ARBA00022692"/>
    </source>
</evidence>
<gene>
    <name evidence="9" type="ORF">C7I85_23625</name>
</gene>
<dbReference type="GO" id="GO:0005886">
    <property type="term" value="C:plasma membrane"/>
    <property type="evidence" value="ECO:0007669"/>
    <property type="project" value="UniProtKB-SubCell"/>
</dbReference>
<comment type="similarity">
    <text evidence="7">Belongs to the binding-protein-dependent transport system permease family.</text>
</comment>
<dbReference type="InterPro" id="IPR035906">
    <property type="entry name" value="MetI-like_sf"/>
</dbReference>
<evidence type="ECO:0000256" key="6">
    <source>
        <dbReference type="ARBA" id="ARBA00023136"/>
    </source>
</evidence>
<dbReference type="OrthoDB" id="9799271at2"/>
<feature type="transmembrane region" description="Helical" evidence="7">
    <location>
        <begin position="67"/>
        <end position="90"/>
    </location>
</feature>
<evidence type="ECO:0000313" key="10">
    <source>
        <dbReference type="Proteomes" id="UP000240653"/>
    </source>
</evidence>
<dbReference type="SUPFAM" id="SSF161098">
    <property type="entry name" value="MetI-like"/>
    <property type="match status" value="1"/>
</dbReference>
<dbReference type="EMBL" id="PXYL01000016">
    <property type="protein sequence ID" value="PSJ56877.1"/>
    <property type="molecule type" value="Genomic_DNA"/>
</dbReference>
<keyword evidence="4 7" id="KW-0812">Transmembrane</keyword>
<evidence type="ECO:0000256" key="3">
    <source>
        <dbReference type="ARBA" id="ARBA00022475"/>
    </source>
</evidence>
<dbReference type="GO" id="GO:0055085">
    <property type="term" value="P:transmembrane transport"/>
    <property type="evidence" value="ECO:0007669"/>
    <property type="project" value="InterPro"/>
</dbReference>
<dbReference type="PANTHER" id="PTHR30151:SF0">
    <property type="entry name" value="ABC TRANSPORTER PERMEASE PROTEIN MJ0413-RELATED"/>
    <property type="match status" value="1"/>
</dbReference>
<keyword evidence="5 7" id="KW-1133">Transmembrane helix</keyword>
<evidence type="ECO:0000256" key="7">
    <source>
        <dbReference type="RuleBase" id="RU363032"/>
    </source>
</evidence>
<dbReference type="Pfam" id="PF00528">
    <property type="entry name" value="BPD_transp_1"/>
    <property type="match status" value="1"/>
</dbReference>
<feature type="transmembrane region" description="Helical" evidence="7">
    <location>
        <begin position="110"/>
        <end position="137"/>
    </location>
</feature>
<keyword evidence="2 7" id="KW-0813">Transport</keyword>
<keyword evidence="10" id="KW-1185">Reference proteome</keyword>
<name>A0A2P7S318_9HYPH</name>
<feature type="transmembrane region" description="Helical" evidence="7">
    <location>
        <begin position="39"/>
        <end position="60"/>
    </location>
</feature>
<feature type="transmembrane region" description="Helical" evidence="7">
    <location>
        <begin position="216"/>
        <end position="236"/>
    </location>
</feature>
<comment type="caution">
    <text evidence="9">The sequence shown here is derived from an EMBL/GenBank/DDBJ whole genome shotgun (WGS) entry which is preliminary data.</text>
</comment>
<evidence type="ECO:0000259" key="8">
    <source>
        <dbReference type="PROSITE" id="PS50928"/>
    </source>
</evidence>
<reference evidence="9 10" key="1">
    <citation type="submission" date="2018-03" db="EMBL/GenBank/DDBJ databases">
        <title>The draft genome of Mesorhizobium soli JCM 19897.</title>
        <authorList>
            <person name="Li L."/>
            <person name="Liu L."/>
            <person name="Liang L."/>
            <person name="Wang T."/>
            <person name="Zhang X."/>
        </authorList>
    </citation>
    <scope>NUCLEOTIDE SEQUENCE [LARGE SCALE GENOMIC DNA]</scope>
    <source>
        <strain evidence="9 10">JCM 19897</strain>
    </source>
</reference>
<keyword evidence="6 7" id="KW-0472">Membrane</keyword>
<comment type="subcellular location">
    <subcellularLocation>
        <location evidence="1 7">Cell membrane</location>
        <topology evidence="1 7">Multi-pass membrane protein</topology>
    </subcellularLocation>
</comment>
<accession>A0A2P7S318</accession>
<dbReference type="InterPro" id="IPR000515">
    <property type="entry name" value="MetI-like"/>
</dbReference>
<dbReference type="PANTHER" id="PTHR30151">
    <property type="entry name" value="ALKANE SULFONATE ABC TRANSPORTER-RELATED, MEMBRANE SUBUNIT"/>
    <property type="match status" value="1"/>
</dbReference>
<organism evidence="9 10">
    <name type="scientific">Pseudaminobacter soli</name>
    <name type="common">ex Li et al. 2025</name>
    <dbReference type="NCBI Taxonomy" id="1295366"/>
    <lineage>
        <taxon>Bacteria</taxon>
        <taxon>Pseudomonadati</taxon>
        <taxon>Pseudomonadota</taxon>
        <taxon>Alphaproteobacteria</taxon>
        <taxon>Hyphomicrobiales</taxon>
        <taxon>Phyllobacteriaceae</taxon>
        <taxon>Pseudaminobacter</taxon>
    </lineage>
</organism>
<evidence type="ECO:0000256" key="1">
    <source>
        <dbReference type="ARBA" id="ARBA00004651"/>
    </source>
</evidence>
<sequence>MITRLKSCLGLLLLMLLWEIAPRVGLVRMDILPPLSRIFIAWLGLASSGELWTHGVISLFRAFSGAAIAIVVGTVLGVAMAASAPVRIFFRPLMEALYPIPKSALIPITALWLGLGNASQITLIALGCILPVAVGAYNGARGCERVLIWSGRALGAGKMRTLVDIVVPSALPELLSGIRTALALCLVLLVSSELIVSKNGLGYLIGFLGGSGIYDAMFAAVLTIAIFGLIVDRLFLRYIRWVLSWQ</sequence>
<dbReference type="CDD" id="cd06261">
    <property type="entry name" value="TM_PBP2"/>
    <property type="match status" value="1"/>
</dbReference>
<dbReference type="RefSeq" id="WP_106726472.1">
    <property type="nucleotide sequence ID" value="NZ_PXYL01000016.1"/>
</dbReference>
<keyword evidence="3" id="KW-1003">Cell membrane</keyword>
<dbReference type="Proteomes" id="UP000240653">
    <property type="component" value="Unassembled WGS sequence"/>
</dbReference>
<feature type="transmembrane region" description="Helical" evidence="7">
    <location>
        <begin position="178"/>
        <end position="196"/>
    </location>
</feature>
<evidence type="ECO:0000313" key="9">
    <source>
        <dbReference type="EMBL" id="PSJ56877.1"/>
    </source>
</evidence>